<comment type="similarity">
    <text evidence="2">Belongs to the cation diffusion facilitator (CDF) transporter (TC 2.A.4) family. SLC30A subfamily.</text>
</comment>
<feature type="transmembrane region" description="Helical" evidence="8">
    <location>
        <begin position="655"/>
        <end position="676"/>
    </location>
</feature>
<dbReference type="PANTHER" id="PTHR43840">
    <property type="entry name" value="MITOCHONDRIAL METAL TRANSPORTER 1-RELATED"/>
    <property type="match status" value="1"/>
</dbReference>
<feature type="transmembrane region" description="Helical" evidence="8">
    <location>
        <begin position="12"/>
        <end position="32"/>
    </location>
</feature>
<feature type="domain" description="Cation efflux protein transmembrane" evidence="9">
    <location>
        <begin position="558"/>
        <end position="743"/>
    </location>
</feature>
<dbReference type="InterPro" id="IPR058533">
    <property type="entry name" value="Cation_efflux_TM"/>
</dbReference>
<dbReference type="Pfam" id="PF16916">
    <property type="entry name" value="ZT_dimer"/>
    <property type="match status" value="1"/>
</dbReference>
<dbReference type="InterPro" id="IPR027470">
    <property type="entry name" value="Cation_efflux_CTD"/>
</dbReference>
<evidence type="ECO:0000256" key="1">
    <source>
        <dbReference type="ARBA" id="ARBA00004141"/>
    </source>
</evidence>
<reference evidence="12" key="1">
    <citation type="journal article" date="2008" name="Nat. Genet.">
        <title>The Pristionchus pacificus genome provides a unique perspective on nematode lifestyle and parasitism.</title>
        <authorList>
            <person name="Dieterich C."/>
            <person name="Clifton S.W."/>
            <person name="Schuster L.N."/>
            <person name="Chinwalla A."/>
            <person name="Delehaunty K."/>
            <person name="Dinkelacker I."/>
            <person name="Fulton L."/>
            <person name="Fulton R."/>
            <person name="Godfrey J."/>
            <person name="Minx P."/>
            <person name="Mitreva M."/>
            <person name="Roeseler W."/>
            <person name="Tian H."/>
            <person name="Witte H."/>
            <person name="Yang S.P."/>
            <person name="Wilson R.K."/>
            <person name="Sommer R.J."/>
        </authorList>
    </citation>
    <scope>NUCLEOTIDE SEQUENCE [LARGE SCALE GENOMIC DNA]</scope>
    <source>
        <strain evidence="12">PS312</strain>
    </source>
</reference>
<dbReference type="FunFam" id="1.20.1510.10:FF:000005">
    <property type="entry name" value="Putative Cation diffusion facilitator 1"/>
    <property type="match status" value="1"/>
</dbReference>
<evidence type="ECO:0000259" key="9">
    <source>
        <dbReference type="Pfam" id="PF01545"/>
    </source>
</evidence>
<keyword evidence="4 8" id="KW-0812">Transmembrane</keyword>
<protein>
    <submittedName>
        <fullName evidence="11">ZT_dimer domain-containing protein</fullName>
    </submittedName>
</protein>
<comment type="subcellular location">
    <subcellularLocation>
        <location evidence="1">Membrane</location>
        <topology evidence="1">Multi-pass membrane protein</topology>
    </subcellularLocation>
</comment>
<evidence type="ECO:0000256" key="6">
    <source>
        <dbReference type="ARBA" id="ARBA00023136"/>
    </source>
</evidence>
<keyword evidence="3" id="KW-0813">Transport</keyword>
<keyword evidence="12" id="KW-1185">Reference proteome</keyword>
<dbReference type="Gene3D" id="3.30.70.1350">
    <property type="entry name" value="Cation efflux protein, cytoplasmic domain"/>
    <property type="match status" value="1"/>
</dbReference>
<feature type="compositionally biased region" description="Polar residues" evidence="7">
    <location>
        <begin position="116"/>
        <end position="130"/>
    </location>
</feature>
<dbReference type="InterPro" id="IPR002524">
    <property type="entry name" value="Cation_efflux"/>
</dbReference>
<feature type="compositionally biased region" description="Basic and acidic residues" evidence="7">
    <location>
        <begin position="98"/>
        <end position="115"/>
    </location>
</feature>
<dbReference type="PANTHER" id="PTHR43840:SF17">
    <property type="entry name" value="CATION EFFLUX PROTEIN CYTOPLASMIC DOMAIN-CONTAINING PROTEIN"/>
    <property type="match status" value="1"/>
</dbReference>
<reference evidence="11" key="2">
    <citation type="submission" date="2022-06" db="UniProtKB">
        <authorList>
            <consortium name="EnsemblMetazoa"/>
        </authorList>
    </citation>
    <scope>IDENTIFICATION</scope>
    <source>
        <strain evidence="11">PS312</strain>
    </source>
</reference>
<gene>
    <name evidence="11" type="primary">WBGene00097208</name>
</gene>
<dbReference type="NCBIfam" id="TIGR01297">
    <property type="entry name" value="CDF"/>
    <property type="match status" value="1"/>
</dbReference>
<feature type="transmembrane region" description="Helical" evidence="8">
    <location>
        <begin position="580"/>
        <end position="602"/>
    </location>
</feature>
<proteinExistence type="inferred from homology"/>
<feature type="region of interest" description="Disordered" evidence="7">
    <location>
        <begin position="39"/>
        <end position="130"/>
    </location>
</feature>
<organism evidence="11 12">
    <name type="scientific">Pristionchus pacificus</name>
    <name type="common">Parasitic nematode worm</name>
    <dbReference type="NCBI Taxonomy" id="54126"/>
    <lineage>
        <taxon>Eukaryota</taxon>
        <taxon>Metazoa</taxon>
        <taxon>Ecdysozoa</taxon>
        <taxon>Nematoda</taxon>
        <taxon>Chromadorea</taxon>
        <taxon>Rhabditida</taxon>
        <taxon>Rhabditina</taxon>
        <taxon>Diplogasteromorpha</taxon>
        <taxon>Diplogasteroidea</taxon>
        <taxon>Neodiplogasteridae</taxon>
        <taxon>Pristionchus</taxon>
    </lineage>
</organism>
<evidence type="ECO:0000313" key="12">
    <source>
        <dbReference type="Proteomes" id="UP000005239"/>
    </source>
</evidence>
<dbReference type="InterPro" id="IPR036837">
    <property type="entry name" value="Cation_efflux_CTD_sf"/>
</dbReference>
<name>A0A2A6B8W9_PRIPA</name>
<evidence type="ECO:0000256" key="3">
    <source>
        <dbReference type="ARBA" id="ARBA00022448"/>
    </source>
</evidence>
<evidence type="ECO:0000256" key="5">
    <source>
        <dbReference type="ARBA" id="ARBA00022989"/>
    </source>
</evidence>
<evidence type="ECO:0000256" key="4">
    <source>
        <dbReference type="ARBA" id="ARBA00022692"/>
    </source>
</evidence>
<dbReference type="GO" id="GO:0008324">
    <property type="term" value="F:monoatomic cation transmembrane transporter activity"/>
    <property type="evidence" value="ECO:0000318"/>
    <property type="project" value="GO_Central"/>
</dbReference>
<dbReference type="InterPro" id="IPR050291">
    <property type="entry name" value="CDF_Transporter"/>
</dbReference>
<feature type="compositionally biased region" description="Polar residues" evidence="7">
    <location>
        <begin position="81"/>
        <end position="91"/>
    </location>
</feature>
<feature type="transmembrane region" description="Helical" evidence="8">
    <location>
        <begin position="555"/>
        <end position="574"/>
    </location>
</feature>
<feature type="transmembrane region" description="Helical" evidence="8">
    <location>
        <begin position="622"/>
        <end position="643"/>
    </location>
</feature>
<dbReference type="Proteomes" id="UP000005239">
    <property type="component" value="Unassembled WGS sequence"/>
</dbReference>
<evidence type="ECO:0000256" key="2">
    <source>
        <dbReference type="ARBA" id="ARBA00008873"/>
    </source>
</evidence>
<keyword evidence="6 8" id="KW-0472">Membrane</keyword>
<dbReference type="AlphaFoldDB" id="A0A2A6B8W9"/>
<evidence type="ECO:0000259" key="10">
    <source>
        <dbReference type="Pfam" id="PF16916"/>
    </source>
</evidence>
<dbReference type="SUPFAM" id="SSF161111">
    <property type="entry name" value="Cation efflux protein transmembrane domain-like"/>
    <property type="match status" value="1"/>
</dbReference>
<sequence length="830" mass="92307">DKNGGFPTMYVYIGIGVALSVAVLMVVIFFVLRMRRSKTARNAGAQETKKIDVLPKGPEPPQKKPKTTIIKAPDPPKYRNLTPSNASSVKATESLEEMDAKTKETSKTDYADKTPDSGSHPTQPSTSSTLITDVSTATAAQNDIFEHLGEGKQPKLADLDETLLRGVLVHLKERLERKEDSLARRLVDAKVLPVLFGLFAKRNFSVDTLKLLAECLEILAKTNRTDLHVADMKKALVARLEKIDKTSATLYPHILTLFVECQPDSTPRLTCSSGYVPLARIAPIWLETFQFAVLPAEWGSKIMEERGSQLKALRTTITVLTTFLKEGILNVVASERSVCIEFVLASLEKIDTLKFVCYGIYAISNDPDARKRLIEPRKRLVFGIRAIVDLGLLSDDYCERDPNGQRLESVLSPPPLDDPSGRYSWGCQADERGFSKLGMKESGGESRPPKLRKLLLNILISISGAKIGASHVLTVMSDLIEPSAIHGDKEIMTAAQTPEEPKIGFLEKRRRKKLLKKFYDDQAELLAQYDKDDKLLTGAIEPEDTERRTDRILNYLHIGINVFLLFANAAAAVMSGSLSIISTVVESAMDLTTSSIMAICLYHIRKSDYFVYPRGRERLETVGVILCSVIMGISNIVIILHSISVVLNDKVSVDMTLATLIILLAGCAVKAVLMFFCFKRGTDSAKVIGMDMRNDIATSAVAIVAAFVGDRYWKYADPLGASIMCSIISINWFYHALEHIPSLTGVRAEQEHLSRVLRIAIKHDERIQKIDHAMIYHTGAKAMVEMHIVMDHNLPLKITHDISHPLEKKLNQIEFVDRSFVHCDYECDAD</sequence>
<evidence type="ECO:0000313" key="11">
    <source>
        <dbReference type="EnsemblMetazoa" id="PPA07654.1"/>
    </source>
</evidence>
<dbReference type="Gene3D" id="1.20.1510.10">
    <property type="entry name" value="Cation efflux protein transmembrane domain"/>
    <property type="match status" value="1"/>
</dbReference>
<evidence type="ECO:0000256" key="7">
    <source>
        <dbReference type="SAM" id="MobiDB-lite"/>
    </source>
</evidence>
<dbReference type="Pfam" id="PF01545">
    <property type="entry name" value="Cation_efflux"/>
    <property type="match status" value="1"/>
</dbReference>
<dbReference type="SUPFAM" id="SSF160240">
    <property type="entry name" value="Cation efflux protein cytoplasmic domain-like"/>
    <property type="match status" value="1"/>
</dbReference>
<dbReference type="OrthoDB" id="78296at2759"/>
<dbReference type="InterPro" id="IPR027469">
    <property type="entry name" value="Cation_efflux_TMD_sf"/>
</dbReference>
<dbReference type="EnsemblMetazoa" id="PPA07654.1">
    <property type="protein sequence ID" value="PPA07654.1"/>
    <property type="gene ID" value="WBGene00097208"/>
</dbReference>
<evidence type="ECO:0000256" key="8">
    <source>
        <dbReference type="SAM" id="Phobius"/>
    </source>
</evidence>
<accession>A0A8R1U8M5</accession>
<dbReference type="GO" id="GO:0016020">
    <property type="term" value="C:membrane"/>
    <property type="evidence" value="ECO:0000318"/>
    <property type="project" value="GO_Central"/>
</dbReference>
<feature type="domain" description="Cation efflux protein cytoplasmic" evidence="10">
    <location>
        <begin position="750"/>
        <end position="824"/>
    </location>
</feature>
<keyword evidence="5 8" id="KW-1133">Transmembrane helix</keyword>
<accession>A0A2A6B8W9</accession>